<keyword evidence="8" id="KW-0028">Amino-acid biosynthesis</keyword>
<dbReference type="NCBIfam" id="TIGR00657">
    <property type="entry name" value="asp_kinases"/>
    <property type="match status" value="1"/>
</dbReference>
<dbReference type="PANTHER" id="PTHR21499:SF59">
    <property type="entry name" value="ASPARTOKINASE"/>
    <property type="match status" value="1"/>
</dbReference>
<evidence type="ECO:0000256" key="9">
    <source>
        <dbReference type="SAM" id="MobiDB-lite"/>
    </source>
</evidence>
<keyword evidence="4 7" id="KW-0418">Kinase</keyword>
<evidence type="ECO:0000256" key="4">
    <source>
        <dbReference type="ARBA" id="ARBA00022777"/>
    </source>
</evidence>
<evidence type="ECO:0000256" key="7">
    <source>
        <dbReference type="RuleBase" id="RU003448"/>
    </source>
</evidence>
<dbReference type="InterPro" id="IPR036393">
    <property type="entry name" value="AceGlu_kinase-like_sf"/>
</dbReference>
<dbReference type="PIRSF" id="PIRSF000726">
    <property type="entry name" value="Asp_kin"/>
    <property type="match status" value="1"/>
</dbReference>
<evidence type="ECO:0000256" key="3">
    <source>
        <dbReference type="ARBA" id="ARBA00022741"/>
    </source>
</evidence>
<name>A0ABN9YCW9_9DINO</name>
<keyword evidence="2 7" id="KW-0808">Transferase</keyword>
<evidence type="ECO:0000256" key="2">
    <source>
        <dbReference type="ARBA" id="ARBA00022679"/>
    </source>
</evidence>
<dbReference type="Gene3D" id="3.30.70.260">
    <property type="match status" value="2"/>
</dbReference>
<evidence type="ECO:0000256" key="1">
    <source>
        <dbReference type="ARBA" id="ARBA00010122"/>
    </source>
</evidence>
<dbReference type="Proteomes" id="UP001189429">
    <property type="component" value="Unassembled WGS sequence"/>
</dbReference>
<dbReference type="InterPro" id="IPR018042">
    <property type="entry name" value="Aspartate_kinase_CS"/>
</dbReference>
<evidence type="ECO:0000256" key="8">
    <source>
        <dbReference type="RuleBase" id="RU004249"/>
    </source>
</evidence>
<proteinExistence type="inferred from homology"/>
<dbReference type="InterPro" id="IPR045865">
    <property type="entry name" value="ACT-like_dom_sf"/>
</dbReference>
<keyword evidence="3" id="KW-0547">Nucleotide-binding</keyword>
<feature type="domain" description="Aspartokinase ACT" evidence="11">
    <location>
        <begin position="442"/>
        <end position="493"/>
    </location>
</feature>
<comment type="catalytic activity">
    <reaction evidence="6 7">
        <text>L-aspartate + ATP = 4-phospho-L-aspartate + ADP</text>
        <dbReference type="Rhea" id="RHEA:23776"/>
        <dbReference type="ChEBI" id="CHEBI:29991"/>
        <dbReference type="ChEBI" id="CHEBI:30616"/>
        <dbReference type="ChEBI" id="CHEBI:57535"/>
        <dbReference type="ChEBI" id="CHEBI:456216"/>
        <dbReference type="EC" id="2.7.2.4"/>
    </reaction>
</comment>
<keyword evidence="13" id="KW-1185">Reference proteome</keyword>
<sequence>MNMPLLPVMSSPPLTRQSSRAGSLDGNPMIVMKFGGSSLAGAAHLRRVAGIVHSRMSERPIVVLSAMGKTTNELIAAAERAQSSGEVDISKVRSLTEGVLKELDVPVPAEVEGLLQELERIISGISLLREVSGRTRDWVVSFGERLSVRTFTAWYNVFLQSHEPCADRRVPARALDSWQVGMLTSSGAGSTNSTFSQVEILPETYEAISEYMSSLELEYSYVPVVTGYIAKDGNGTITTLGRDGSDLTATIIGAAISAKEVQIWKDVDGVLTTDPRVVKEARLLTVLTFEEAAELTVFGATVVHPAAVMPAWLAGVPITVRNSMVPHLPGTRIVSEMSEDDVKERGSRVAAMSSKRGITMVVIRSTRMLGQHGFLAHVFNVFKKFELSVDVIATSEVTISLTLDISFKPLDLTGLCAELGTVATVEINQSMSMLTLITAKKTSCGVLREAFKLFEEIDAQVEMVSHGASNVNVTFVLPDAILVECTRKLHKAFFET</sequence>
<comment type="caution">
    <text evidence="12">The sequence shown here is derived from an EMBL/GenBank/DDBJ whole genome shotgun (WGS) entry which is preliminary data.</text>
</comment>
<accession>A0ABN9YCW9</accession>
<evidence type="ECO:0000256" key="6">
    <source>
        <dbReference type="ARBA" id="ARBA00047872"/>
    </source>
</evidence>
<dbReference type="EC" id="2.7.2.4" evidence="7"/>
<dbReference type="InterPro" id="IPR001048">
    <property type="entry name" value="Asp/Glu/Uridylate_kinase"/>
</dbReference>
<feature type="domain" description="Aspartate/glutamate/uridylate kinase" evidence="10">
    <location>
        <begin position="29"/>
        <end position="322"/>
    </location>
</feature>
<dbReference type="EMBL" id="CAUYUJ010022170">
    <property type="protein sequence ID" value="CAK0909276.1"/>
    <property type="molecule type" value="Genomic_DNA"/>
</dbReference>
<dbReference type="PROSITE" id="PS00324">
    <property type="entry name" value="ASPARTOKINASE"/>
    <property type="match status" value="1"/>
</dbReference>
<comment type="pathway">
    <text evidence="8">Amino-acid biosynthesis; L-threonine biosynthesis; L-threonine from L-aspartate: step 1/5.</text>
</comment>
<dbReference type="InterPro" id="IPR042199">
    <property type="entry name" value="AsparK_Bifunc_asparK/hSer_DH"/>
</dbReference>
<dbReference type="SUPFAM" id="SSF53633">
    <property type="entry name" value="Carbamate kinase-like"/>
    <property type="match status" value="1"/>
</dbReference>
<dbReference type="InterPro" id="IPR001341">
    <property type="entry name" value="Asp_kinase"/>
</dbReference>
<dbReference type="Gene3D" id="3.40.1160.10">
    <property type="entry name" value="Acetylglutamate kinase-like"/>
    <property type="match status" value="1"/>
</dbReference>
<evidence type="ECO:0000256" key="5">
    <source>
        <dbReference type="ARBA" id="ARBA00022840"/>
    </source>
</evidence>
<evidence type="ECO:0000259" key="11">
    <source>
        <dbReference type="Pfam" id="PF22468"/>
    </source>
</evidence>
<keyword evidence="5" id="KW-0067">ATP-binding</keyword>
<feature type="compositionally biased region" description="Low complexity" evidence="9">
    <location>
        <begin position="1"/>
        <end position="14"/>
    </location>
</feature>
<reference evidence="12" key="1">
    <citation type="submission" date="2023-10" db="EMBL/GenBank/DDBJ databases">
        <authorList>
            <person name="Chen Y."/>
            <person name="Shah S."/>
            <person name="Dougan E. K."/>
            <person name="Thang M."/>
            <person name="Chan C."/>
        </authorList>
    </citation>
    <scope>NUCLEOTIDE SEQUENCE [LARGE SCALE GENOMIC DNA]</scope>
</reference>
<protein>
    <recommendedName>
        <fullName evidence="7">Aspartokinase</fullName>
        <ecNumber evidence="7">2.7.2.4</ecNumber>
    </recommendedName>
</protein>
<dbReference type="SUPFAM" id="SSF55021">
    <property type="entry name" value="ACT-like"/>
    <property type="match status" value="2"/>
</dbReference>
<dbReference type="InterPro" id="IPR005260">
    <property type="entry name" value="Asp_kin_monofn"/>
</dbReference>
<evidence type="ECO:0000313" key="13">
    <source>
        <dbReference type="Proteomes" id="UP001189429"/>
    </source>
</evidence>
<feature type="region of interest" description="Disordered" evidence="9">
    <location>
        <begin position="1"/>
        <end position="22"/>
    </location>
</feature>
<evidence type="ECO:0000259" key="10">
    <source>
        <dbReference type="Pfam" id="PF00696"/>
    </source>
</evidence>
<dbReference type="Gene3D" id="1.20.120.1320">
    <property type="entry name" value="Aspartokinase, catalytic domain"/>
    <property type="match status" value="1"/>
</dbReference>
<dbReference type="InterPro" id="IPR054352">
    <property type="entry name" value="ACT_Aspartokinase"/>
</dbReference>
<organism evidence="12 13">
    <name type="scientific">Prorocentrum cordatum</name>
    <dbReference type="NCBI Taxonomy" id="2364126"/>
    <lineage>
        <taxon>Eukaryota</taxon>
        <taxon>Sar</taxon>
        <taxon>Alveolata</taxon>
        <taxon>Dinophyceae</taxon>
        <taxon>Prorocentrales</taxon>
        <taxon>Prorocentraceae</taxon>
        <taxon>Prorocentrum</taxon>
    </lineage>
</organism>
<comment type="similarity">
    <text evidence="1 7">Belongs to the aspartokinase family.</text>
</comment>
<dbReference type="Pfam" id="PF22468">
    <property type="entry name" value="ACT_9"/>
    <property type="match status" value="1"/>
</dbReference>
<dbReference type="PANTHER" id="PTHR21499">
    <property type="entry name" value="ASPARTATE KINASE"/>
    <property type="match status" value="1"/>
</dbReference>
<evidence type="ECO:0000313" key="12">
    <source>
        <dbReference type="EMBL" id="CAK0909276.1"/>
    </source>
</evidence>
<gene>
    <name evidence="12" type="ORF">PCOR1329_LOCUS83730</name>
</gene>
<comment type="pathway">
    <text evidence="8">Amino-acid biosynthesis; L-lysine biosynthesis via DAP pathway; (S)-tetrahydrodipicolinate from L-aspartate: step 1/4.</text>
</comment>
<comment type="pathway">
    <text evidence="8">Amino-acid biosynthesis; L-methionine biosynthesis via de novo pathway; L-homoserine from L-aspartate: step 1/3.</text>
</comment>
<dbReference type="Pfam" id="PF00696">
    <property type="entry name" value="AA_kinase"/>
    <property type="match status" value="1"/>
</dbReference>